<dbReference type="Pfam" id="PF00057">
    <property type="entry name" value="Ldl_recept_a"/>
    <property type="match status" value="1"/>
</dbReference>
<feature type="domain" description="MAM" evidence="3">
    <location>
        <begin position="588"/>
        <end position="771"/>
    </location>
</feature>
<dbReference type="EMBL" id="JBJQND010000001">
    <property type="protein sequence ID" value="KAL3890605.1"/>
    <property type="molecule type" value="Genomic_DNA"/>
</dbReference>
<feature type="disulfide bond" evidence="2">
    <location>
        <begin position="907"/>
        <end position="925"/>
    </location>
</feature>
<reference evidence="4 5" key="1">
    <citation type="submission" date="2024-11" db="EMBL/GenBank/DDBJ databases">
        <title>Chromosome-level genome assembly of the freshwater bivalve Anodonta woodiana.</title>
        <authorList>
            <person name="Chen X."/>
        </authorList>
    </citation>
    <scope>NUCLEOTIDE SEQUENCE [LARGE SCALE GENOMIC DNA]</scope>
    <source>
        <strain evidence="4">MN2024</strain>
        <tissue evidence="4">Gills</tissue>
    </source>
</reference>
<dbReference type="PANTHER" id="PTHR23282:SF101">
    <property type="entry name" value="MAM DOMAIN-CONTAINING PROTEIN"/>
    <property type="match status" value="1"/>
</dbReference>
<dbReference type="AlphaFoldDB" id="A0ABD3XZV5"/>
<dbReference type="InterPro" id="IPR000998">
    <property type="entry name" value="MAM_dom"/>
</dbReference>
<evidence type="ECO:0000313" key="4">
    <source>
        <dbReference type="EMBL" id="KAL3890605.1"/>
    </source>
</evidence>
<dbReference type="Pfam" id="PF00629">
    <property type="entry name" value="MAM"/>
    <property type="match status" value="3"/>
</dbReference>
<dbReference type="SUPFAM" id="SSF57424">
    <property type="entry name" value="LDL receptor-like module"/>
    <property type="match status" value="1"/>
</dbReference>
<sequence length="1123" mass="126633">DNKVAYFISFDGLETDEAYLQTPNFTLNTSTTILEFYYWISDSTDGALRLQGKGLELWTSRALLSEEEGQWMYQCASLGQFMPGIDQSVFFYAKRGPKRYRVIAVDNIEVKEGTCKYGLEDSMCDFERPNVHGYSINCTSCRTQIHVPTYRWYWGHGRTKSYGTGPSGDHTYSTASGHYMYAEASYGEEGNATALTFPTVSAETTFKAVQFYYHMYGRHIGTLQVMLEYIGQKEVVWEETGNQGNQWKKACALLPENSNVTVSFVAIRGPGPYGDIAVDDIELITEHCQHPIDCRDDFQKCGYSRSSQSENFMWNWNGDLYGVFFECNFEAGDCGYSSSSWEYVESSKITESDKIIHDPVFGMKGHYMYTAGRSSPSVMYSPWLPTETAMNCQLSFMYRCNWSYGITYIYVNTLEKRKQHLRHVFDQTCESFVNWTTVTVALSLREESRLEIGASGGRSEIAIDEIVIYDCGQMSATAEGQIAVLRSPPFRHMGKAQYLTFDHQIPTTDTIKTKFVNHQDGTETLLSSQSSITDGLELVCINLPKVTANSSISFEAIRGDSSMTDSNHTGIRNVEIKYGYCPDTLDVHNCTFEKEHVLCSHTITSSVTPSCDQQAYIWMRHRGATWTKETGPDFDHTFLMKEMNRNFTQGSMTGEGHYMYIDASVGSPGDTTTLSLKDFLVRKFCSLRFFYHIYGKSTPVLRFRETMRNIDMVLPSFDLKAWIPGCIELKSDCTVEESAKRSVSFVAERGDGPLGDVAIDDISLSLQKCPESSINCTFEDGMCGYIAEHDWELNQDGGYLVTRGENRAHLIYPDLKGPGCLTLYYTSTMEDMFDLTFRLNLIIGDRSFQILMDGQTRMINVPINTTQPDNLMIALSSDFASAVFYLHNVTFSSECPVLGCQESDFACKDNCIFRTDVCDGRTRHCSDGSDEADDQCSPSITCHFNQPYACNYTFRNAYFTMTNINITSGTLDGSVLLQSSLSFMESPKDVFLNESCLWYTYTQYGEGRHRLVSNTSNFLQSLYIFDGLKAQGIPLTLKASLPKGNYSILFEFQSDSMNGSYAQIDDVEIVDGRCPNYSITCGQEEFHCQNVMWNGDVLDICLPNVARCDGHVDCTDGSDEMGC</sequence>
<feature type="domain" description="MAM" evidence="3">
    <location>
        <begin position="325"/>
        <end position="473"/>
    </location>
</feature>
<evidence type="ECO:0000259" key="3">
    <source>
        <dbReference type="PROSITE" id="PS50060"/>
    </source>
</evidence>
<evidence type="ECO:0000313" key="5">
    <source>
        <dbReference type="Proteomes" id="UP001634394"/>
    </source>
</evidence>
<feature type="non-terminal residue" evidence="4">
    <location>
        <position position="1"/>
    </location>
</feature>
<keyword evidence="5" id="KW-1185">Reference proteome</keyword>
<dbReference type="PROSITE" id="PS50060">
    <property type="entry name" value="MAM_2"/>
    <property type="match status" value="3"/>
</dbReference>
<accession>A0ABD3XZV5</accession>
<dbReference type="PANTHER" id="PTHR23282">
    <property type="entry name" value="APICAL ENDOSOMAL GLYCOPROTEIN PRECURSOR"/>
    <property type="match status" value="1"/>
</dbReference>
<keyword evidence="1 2" id="KW-1015">Disulfide bond</keyword>
<dbReference type="InterPro" id="IPR036055">
    <property type="entry name" value="LDL_receptor-like_sf"/>
</dbReference>
<evidence type="ECO:0000256" key="1">
    <source>
        <dbReference type="ARBA" id="ARBA00023157"/>
    </source>
</evidence>
<dbReference type="InterPro" id="IPR013320">
    <property type="entry name" value="ConA-like_dom_sf"/>
</dbReference>
<dbReference type="CDD" id="cd00112">
    <property type="entry name" value="LDLa"/>
    <property type="match status" value="2"/>
</dbReference>
<dbReference type="SMART" id="SM00192">
    <property type="entry name" value="LDLa"/>
    <property type="match status" value="2"/>
</dbReference>
<name>A0ABD3XZV5_SINWO</name>
<dbReference type="InterPro" id="IPR051560">
    <property type="entry name" value="MAM_domain-containing"/>
</dbReference>
<dbReference type="InterPro" id="IPR023415">
    <property type="entry name" value="LDLR_class-A_CS"/>
</dbReference>
<dbReference type="SMART" id="SM00137">
    <property type="entry name" value="MAM"/>
    <property type="match status" value="2"/>
</dbReference>
<comment type="caution">
    <text evidence="2">Lacks conserved residue(s) required for the propagation of feature annotation.</text>
</comment>
<proteinExistence type="predicted"/>
<comment type="caution">
    <text evidence="4">The sequence shown here is derived from an EMBL/GenBank/DDBJ whole genome shotgun (WGS) entry which is preliminary data.</text>
</comment>
<feature type="domain" description="MAM" evidence="3">
    <location>
        <begin position="122"/>
        <end position="290"/>
    </location>
</feature>
<evidence type="ECO:0000256" key="2">
    <source>
        <dbReference type="PROSITE-ProRule" id="PRU00124"/>
    </source>
</evidence>
<dbReference type="Proteomes" id="UP001634394">
    <property type="component" value="Unassembled WGS sequence"/>
</dbReference>
<organism evidence="4 5">
    <name type="scientific">Sinanodonta woodiana</name>
    <name type="common">Chinese pond mussel</name>
    <name type="synonym">Anodonta woodiana</name>
    <dbReference type="NCBI Taxonomy" id="1069815"/>
    <lineage>
        <taxon>Eukaryota</taxon>
        <taxon>Metazoa</taxon>
        <taxon>Spiralia</taxon>
        <taxon>Lophotrochozoa</taxon>
        <taxon>Mollusca</taxon>
        <taxon>Bivalvia</taxon>
        <taxon>Autobranchia</taxon>
        <taxon>Heteroconchia</taxon>
        <taxon>Palaeoheterodonta</taxon>
        <taxon>Unionida</taxon>
        <taxon>Unionoidea</taxon>
        <taxon>Unionidae</taxon>
        <taxon>Unioninae</taxon>
        <taxon>Sinanodonta</taxon>
    </lineage>
</organism>
<protein>
    <recommendedName>
        <fullName evidence="3">MAM domain-containing protein</fullName>
    </recommendedName>
</protein>
<dbReference type="Gene3D" id="2.60.120.200">
    <property type="match status" value="5"/>
</dbReference>
<dbReference type="PROSITE" id="PS01209">
    <property type="entry name" value="LDLRA_1"/>
    <property type="match status" value="1"/>
</dbReference>
<dbReference type="SUPFAM" id="SSF49899">
    <property type="entry name" value="Concanavalin A-like lectins/glucanases"/>
    <property type="match status" value="4"/>
</dbReference>
<feature type="disulfide bond" evidence="2">
    <location>
        <begin position="1108"/>
        <end position="1123"/>
    </location>
</feature>
<dbReference type="PROSITE" id="PS50068">
    <property type="entry name" value="LDLRA_2"/>
    <property type="match status" value="2"/>
</dbReference>
<dbReference type="Gene3D" id="4.10.400.10">
    <property type="entry name" value="Low-density Lipoprotein Receptor"/>
    <property type="match status" value="2"/>
</dbReference>
<dbReference type="InterPro" id="IPR002172">
    <property type="entry name" value="LDrepeatLR_classA_rpt"/>
</dbReference>
<gene>
    <name evidence="4" type="ORF">ACJMK2_002887</name>
</gene>
<feature type="non-terminal residue" evidence="4">
    <location>
        <position position="1123"/>
    </location>
</feature>
<dbReference type="CDD" id="cd06263">
    <property type="entry name" value="MAM"/>
    <property type="match status" value="2"/>
</dbReference>